<feature type="transmembrane region" description="Helical" evidence="8">
    <location>
        <begin position="292"/>
        <end position="318"/>
    </location>
</feature>
<comment type="caution">
    <text evidence="9">The sequence shown here is derived from an EMBL/GenBank/DDBJ whole genome shotgun (WGS) entry which is preliminary data.</text>
</comment>
<keyword evidence="4" id="KW-0533">Nickel</keyword>
<organism evidence="9 10">
    <name type="scientific">Mycobacterium kyorinense</name>
    <dbReference type="NCBI Taxonomy" id="487514"/>
    <lineage>
        <taxon>Bacteria</taxon>
        <taxon>Bacillati</taxon>
        <taxon>Actinomycetota</taxon>
        <taxon>Actinomycetes</taxon>
        <taxon>Mycobacteriales</taxon>
        <taxon>Mycobacteriaceae</taxon>
        <taxon>Mycobacterium</taxon>
    </lineage>
</organism>
<dbReference type="GO" id="GO:0012505">
    <property type="term" value="C:endomembrane system"/>
    <property type="evidence" value="ECO:0007669"/>
    <property type="project" value="UniProtKB-SubCell"/>
</dbReference>
<dbReference type="PANTHER" id="PTHR31611">
    <property type="entry name" value="HIGH-AFFINITY NICKEL TRANSPORT PROTEIN NIC1"/>
    <property type="match status" value="1"/>
</dbReference>
<comment type="subcellular location">
    <subcellularLocation>
        <location evidence="8">Cell membrane</location>
        <topology evidence="8">Multi-pass membrane protein</topology>
    </subcellularLocation>
    <subcellularLocation>
        <location evidence="1">Endomembrane system</location>
        <topology evidence="1">Multi-pass membrane protein</topology>
    </subcellularLocation>
</comment>
<dbReference type="PANTHER" id="PTHR31611:SF0">
    <property type="entry name" value="HIGH-AFFINITY NICKEL TRANSPORT PROTEIN NIC1"/>
    <property type="match status" value="1"/>
</dbReference>
<accession>A0A1A2Z4X3</accession>
<evidence type="ECO:0000256" key="6">
    <source>
        <dbReference type="ARBA" id="ARBA00022989"/>
    </source>
</evidence>
<evidence type="ECO:0000313" key="10">
    <source>
        <dbReference type="Proteomes" id="UP000093592"/>
    </source>
</evidence>
<evidence type="ECO:0000256" key="1">
    <source>
        <dbReference type="ARBA" id="ARBA00004127"/>
    </source>
</evidence>
<dbReference type="OrthoDB" id="9776706at2"/>
<evidence type="ECO:0000256" key="8">
    <source>
        <dbReference type="RuleBase" id="RU362101"/>
    </source>
</evidence>
<protein>
    <recommendedName>
        <fullName evidence="8">Nickel/cobalt efflux system</fullName>
    </recommendedName>
</protein>
<evidence type="ECO:0000256" key="2">
    <source>
        <dbReference type="ARBA" id="ARBA00010892"/>
    </source>
</evidence>
<sequence length="373" mass="39892">MSVPAPAARSAGLGASIRRLTSTWDRRDRIEIAALLGVIALMHVLGFATLILFIAPHRYQAGTQIFGVGLGVTAYLFGLRHAFDADHIAAIDNTTRKLMSDGQKPKSVGFWFAMGHSTIVLAMAVLVVVGAHAVGALVDDGSPARHALGFAGTLASGLFLYLIAIMNIIALTGIVRAFTKLRRGSYSDEELEGALNDRGFLARLLRPIMNRIKRPVQLYPVGVLFGLGFDTATEVALLALAGTGAAAGLPWYAVLVLPLLFAAGMSLMDTLDGLLMTAAYDWAFMQPARKIYYNLTVTGLSIAVALLIGSIELVSILHDDLGWVDPVTSWIAGINLNNAGLAIVVLFAVTWIGAIGYWKLANVEARWQPVKPD</sequence>
<feature type="transmembrane region" description="Helical" evidence="8">
    <location>
        <begin position="108"/>
        <end position="138"/>
    </location>
</feature>
<feature type="transmembrane region" description="Helical" evidence="8">
    <location>
        <begin position="249"/>
        <end position="271"/>
    </location>
</feature>
<dbReference type="InterPro" id="IPR011541">
    <property type="entry name" value="Ni/Co_transpt_high_affinity"/>
</dbReference>
<feature type="transmembrane region" description="Helical" evidence="8">
    <location>
        <begin position="158"/>
        <end position="178"/>
    </location>
</feature>
<evidence type="ECO:0000256" key="3">
    <source>
        <dbReference type="ARBA" id="ARBA00022448"/>
    </source>
</evidence>
<dbReference type="GO" id="GO:0005886">
    <property type="term" value="C:plasma membrane"/>
    <property type="evidence" value="ECO:0007669"/>
    <property type="project" value="UniProtKB-SubCell"/>
</dbReference>
<dbReference type="Proteomes" id="UP000093592">
    <property type="component" value="Unassembled WGS sequence"/>
</dbReference>
<dbReference type="NCBIfam" id="TIGR00802">
    <property type="entry name" value="nico"/>
    <property type="match status" value="1"/>
</dbReference>
<dbReference type="InterPro" id="IPR004688">
    <property type="entry name" value="Ni/Co_transpt"/>
</dbReference>
<feature type="transmembrane region" description="Helical" evidence="8">
    <location>
        <begin position="218"/>
        <end position="243"/>
    </location>
</feature>
<reference evidence="10" key="1">
    <citation type="submission" date="2016-06" db="EMBL/GenBank/DDBJ databases">
        <authorList>
            <person name="Sutton G."/>
            <person name="Brinkac L."/>
            <person name="Sanka R."/>
            <person name="Adams M."/>
            <person name="Lau E."/>
            <person name="Sam S."/>
            <person name="Sreng N."/>
            <person name="Him V."/>
            <person name="Kerleguer A."/>
            <person name="Cheng S."/>
        </authorList>
    </citation>
    <scope>NUCLEOTIDE SEQUENCE [LARGE SCALE GENOMIC DNA]</scope>
    <source>
        <strain evidence="10">E861</strain>
    </source>
</reference>
<dbReference type="Pfam" id="PF03824">
    <property type="entry name" value="NicO"/>
    <property type="match status" value="1"/>
</dbReference>
<keyword evidence="7 8" id="KW-0472">Membrane</keyword>
<name>A0A1A2Z4X3_9MYCO</name>
<comment type="similarity">
    <text evidence="2 8">Belongs to the NiCoT transporter (TC 2.A.52) family.</text>
</comment>
<dbReference type="EMBL" id="LZKJ01000132">
    <property type="protein sequence ID" value="OBI44713.1"/>
    <property type="molecule type" value="Genomic_DNA"/>
</dbReference>
<keyword evidence="3 8" id="KW-0813">Transport</keyword>
<gene>
    <name evidence="9" type="ORF">A5707_02570</name>
</gene>
<evidence type="ECO:0000313" key="9">
    <source>
        <dbReference type="EMBL" id="OBI44713.1"/>
    </source>
</evidence>
<keyword evidence="5 8" id="KW-0812">Transmembrane</keyword>
<keyword evidence="6 8" id="KW-1133">Transmembrane helix</keyword>
<dbReference type="RefSeq" id="WP_065015108.1">
    <property type="nucleotide sequence ID" value="NZ_LZKJ01000132.1"/>
</dbReference>
<evidence type="ECO:0000256" key="5">
    <source>
        <dbReference type="ARBA" id="ARBA00022692"/>
    </source>
</evidence>
<feature type="transmembrane region" description="Helical" evidence="8">
    <location>
        <begin position="338"/>
        <end position="358"/>
    </location>
</feature>
<evidence type="ECO:0000256" key="7">
    <source>
        <dbReference type="ARBA" id="ARBA00023136"/>
    </source>
</evidence>
<evidence type="ECO:0000256" key="4">
    <source>
        <dbReference type="ARBA" id="ARBA00022596"/>
    </source>
</evidence>
<feature type="transmembrane region" description="Helical" evidence="8">
    <location>
        <begin position="61"/>
        <end position="79"/>
    </location>
</feature>
<proteinExistence type="inferred from homology"/>
<feature type="transmembrane region" description="Helical" evidence="8">
    <location>
        <begin position="32"/>
        <end position="55"/>
    </location>
</feature>
<dbReference type="AlphaFoldDB" id="A0A1A2Z4X3"/>
<dbReference type="GO" id="GO:0015099">
    <property type="term" value="F:nickel cation transmembrane transporter activity"/>
    <property type="evidence" value="ECO:0007669"/>
    <property type="project" value="UniProtKB-UniRule"/>
</dbReference>